<dbReference type="Gene3D" id="2.40.50.100">
    <property type="match status" value="1"/>
</dbReference>
<protein>
    <submittedName>
        <fullName evidence="4">Efflux RND transporter periplasmic adaptor subunit</fullName>
    </submittedName>
</protein>
<dbReference type="EMBL" id="WWCR01000001">
    <property type="protein sequence ID" value="MYM70921.1"/>
    <property type="molecule type" value="Genomic_DNA"/>
</dbReference>
<gene>
    <name evidence="4" type="ORF">GTP56_01750</name>
</gene>
<keyword evidence="2" id="KW-0175">Coiled coil</keyword>
<evidence type="ECO:0000259" key="3">
    <source>
        <dbReference type="Pfam" id="PF25989"/>
    </source>
</evidence>
<accession>A0A7X4GXF0</accession>
<reference evidence="4 5" key="1">
    <citation type="submission" date="2019-12" db="EMBL/GenBank/DDBJ databases">
        <title>Novel species isolated from a subtropical stream in China.</title>
        <authorList>
            <person name="Lu H."/>
        </authorList>
    </citation>
    <scope>NUCLEOTIDE SEQUENCE [LARGE SCALE GENOMIC DNA]</scope>
    <source>
        <strain evidence="4 5">FT134W</strain>
    </source>
</reference>
<name>A0A7X4GXF0_9BURK</name>
<dbReference type="InterPro" id="IPR058637">
    <property type="entry name" value="YknX-like_C"/>
</dbReference>
<dbReference type="GO" id="GO:1990281">
    <property type="term" value="C:efflux pump complex"/>
    <property type="evidence" value="ECO:0007669"/>
    <property type="project" value="TreeGrafter"/>
</dbReference>
<feature type="coiled-coil region" evidence="2">
    <location>
        <begin position="103"/>
        <end position="130"/>
    </location>
</feature>
<dbReference type="Proteomes" id="UP000469734">
    <property type="component" value="Unassembled WGS sequence"/>
</dbReference>
<comment type="similarity">
    <text evidence="1">Belongs to the membrane fusion protein (MFP) (TC 8.A.1) family.</text>
</comment>
<organism evidence="4 5">
    <name type="scientific">Duganella margarita</name>
    <dbReference type="NCBI Taxonomy" id="2692170"/>
    <lineage>
        <taxon>Bacteria</taxon>
        <taxon>Pseudomonadati</taxon>
        <taxon>Pseudomonadota</taxon>
        <taxon>Betaproteobacteria</taxon>
        <taxon>Burkholderiales</taxon>
        <taxon>Oxalobacteraceae</taxon>
        <taxon>Telluria group</taxon>
        <taxon>Duganella</taxon>
    </lineage>
</organism>
<dbReference type="Gene3D" id="1.10.287.470">
    <property type="entry name" value="Helix hairpin bin"/>
    <property type="match status" value="1"/>
</dbReference>
<evidence type="ECO:0000313" key="4">
    <source>
        <dbReference type="EMBL" id="MYM70921.1"/>
    </source>
</evidence>
<dbReference type="PANTHER" id="PTHR30469">
    <property type="entry name" value="MULTIDRUG RESISTANCE PROTEIN MDTA"/>
    <property type="match status" value="1"/>
</dbReference>
<feature type="domain" description="YknX-like C-terminal permuted SH3-like" evidence="3">
    <location>
        <begin position="285"/>
        <end position="355"/>
    </location>
</feature>
<dbReference type="Gene3D" id="2.40.420.20">
    <property type="match status" value="1"/>
</dbReference>
<sequence length="367" mass="37944">MLIAVGAGLLAVLVGWFTRPGGKADAAAVTAPAALTVNVTEPARQTWPDTIEVDGSLAAWQEAVIGAETGNLRITALYADVGSTVKRGQLLARLADGSAVADVRKQEGAVAQARASVEKAQADLQRSRVAADSGALSGQKIDEYRTAAANGRASLDSALADLQSKRITLEQTRIVAVDDGIVSSRSALLGNVVNTGAELFRLVRQGRVEWQAELDAQQLARVRVGQQALVKLPSGSVITGVVRLAAPTLSTNTGRAIVYVSLTAGRGAQSGMFASGSIELAQTTALTLPESALVVRDGRVYVYVLSADGAKVARRTVLTGRRRDGRVEVLSGVDATARVVVSGGAFLSDGVAVRVVAATPAVRKATS</sequence>
<dbReference type="GO" id="GO:0015562">
    <property type="term" value="F:efflux transmembrane transporter activity"/>
    <property type="evidence" value="ECO:0007669"/>
    <property type="project" value="TreeGrafter"/>
</dbReference>
<dbReference type="PANTHER" id="PTHR30469:SF15">
    <property type="entry name" value="HLYD FAMILY OF SECRETION PROTEINS"/>
    <property type="match status" value="1"/>
</dbReference>
<proteinExistence type="inferred from homology"/>
<dbReference type="NCBIfam" id="TIGR01730">
    <property type="entry name" value="RND_mfp"/>
    <property type="match status" value="1"/>
</dbReference>
<comment type="caution">
    <text evidence="4">The sequence shown here is derived from an EMBL/GenBank/DDBJ whole genome shotgun (WGS) entry which is preliminary data.</text>
</comment>
<evidence type="ECO:0000256" key="2">
    <source>
        <dbReference type="SAM" id="Coils"/>
    </source>
</evidence>
<evidence type="ECO:0000256" key="1">
    <source>
        <dbReference type="ARBA" id="ARBA00009477"/>
    </source>
</evidence>
<dbReference type="Pfam" id="PF25989">
    <property type="entry name" value="YknX_C"/>
    <property type="match status" value="1"/>
</dbReference>
<evidence type="ECO:0000313" key="5">
    <source>
        <dbReference type="Proteomes" id="UP000469734"/>
    </source>
</evidence>
<dbReference type="Gene3D" id="2.40.30.170">
    <property type="match status" value="1"/>
</dbReference>
<dbReference type="AlphaFoldDB" id="A0A7X4GXF0"/>
<dbReference type="InterPro" id="IPR006143">
    <property type="entry name" value="RND_pump_MFP"/>
</dbReference>
<dbReference type="SUPFAM" id="SSF111369">
    <property type="entry name" value="HlyD-like secretion proteins"/>
    <property type="match status" value="1"/>
</dbReference>